<dbReference type="PANTHER" id="PTHR43308">
    <property type="entry name" value="OUTER MEMBRANE PROTEIN ALPHA-RELATED"/>
    <property type="match status" value="1"/>
</dbReference>
<keyword evidence="6" id="KW-1185">Reference proteome</keyword>
<dbReference type="Pfam" id="PF18998">
    <property type="entry name" value="Flg_new_2"/>
    <property type="match status" value="1"/>
</dbReference>
<feature type="signal peptide" evidence="2">
    <location>
        <begin position="1"/>
        <end position="24"/>
    </location>
</feature>
<sequence length="329" mass="35716">MKKRVIAFLLTLVMCVSLAVPAGAKIQEGTLDGDGLHVGDTTPVPTPPPYVPPVVPPTTYKVNTPADVEGGRITVSPTSAASGSTVTITVTPDEGYEIEDLTVTDANGKTVTTTDVGNGKYTFTMPGSSVTVGATFKKVDDTPEPPTPPVWENPFKDVKESDWFFDAVKYVNQNGLMVGDKNGRFNPRSNLTRAEFAQILYKKEGSPSVTWTAKFPDVKESDWFAKQIIWATNEGILAGYANGKAGPNDHITREQLVSLLWRYEGRPAPTMTTLNFPDANKVSSYAKEALLWAVEKDIISGRTNGELDPKGNASRGEAAQMLMKYYSMK</sequence>
<evidence type="ECO:0000256" key="2">
    <source>
        <dbReference type="SAM" id="SignalP"/>
    </source>
</evidence>
<reference evidence="6" key="2">
    <citation type="submission" date="2017-05" db="EMBL/GenBank/DDBJ databases">
        <title>Improved OligoMM genomes.</title>
        <authorList>
            <person name="Garzetti D."/>
        </authorList>
    </citation>
    <scope>NUCLEOTIDE SEQUENCE [LARGE SCALE GENOMIC DNA]</scope>
    <source>
        <strain evidence="6">KB18</strain>
    </source>
</reference>
<dbReference type="EMBL" id="CP021422">
    <property type="protein sequence ID" value="ASB42254.1"/>
    <property type="molecule type" value="Genomic_DNA"/>
</dbReference>
<keyword evidence="1" id="KW-0677">Repeat</keyword>
<keyword evidence="2" id="KW-0732">Signal</keyword>
<dbReference type="KEGG" id="amur:ADH66_17275"/>
<dbReference type="InterPro" id="IPR001119">
    <property type="entry name" value="SLH_dom"/>
</dbReference>
<dbReference type="InterPro" id="IPR044060">
    <property type="entry name" value="Bacterial_rp_domain"/>
</dbReference>
<dbReference type="Proteomes" id="UP000196710">
    <property type="component" value="Chromosome"/>
</dbReference>
<feature type="domain" description="SLH" evidence="3">
    <location>
        <begin position="151"/>
        <end position="214"/>
    </location>
</feature>
<feature type="domain" description="SLH" evidence="3">
    <location>
        <begin position="215"/>
        <end position="272"/>
    </location>
</feature>
<dbReference type="PROSITE" id="PS51272">
    <property type="entry name" value="SLH"/>
    <property type="match status" value="3"/>
</dbReference>
<reference evidence="4" key="1">
    <citation type="journal article" date="2017" name="Genome Announc.">
        <title>High-Quality Whole-Genome Sequences of the Oligo-Mouse-Microbiota Bacterial Community.</title>
        <authorList>
            <person name="Garzetti D."/>
            <person name="Brugiroux S."/>
            <person name="Bunk B."/>
            <person name="Pukall R."/>
            <person name="McCoy K.D."/>
            <person name="Macpherson A.J."/>
            <person name="Stecher B."/>
        </authorList>
    </citation>
    <scope>NUCLEOTIDE SEQUENCE</scope>
    <source>
        <strain evidence="4">KB18</strain>
    </source>
</reference>
<evidence type="ECO:0000256" key="1">
    <source>
        <dbReference type="ARBA" id="ARBA00022737"/>
    </source>
</evidence>
<evidence type="ECO:0000313" key="7">
    <source>
        <dbReference type="Proteomes" id="UP000596035"/>
    </source>
</evidence>
<proteinExistence type="predicted"/>
<feature type="domain" description="SLH" evidence="3">
    <location>
        <begin position="273"/>
        <end position="329"/>
    </location>
</feature>
<dbReference type="EMBL" id="CP065321">
    <property type="protein sequence ID" value="QQR31533.1"/>
    <property type="molecule type" value="Genomic_DNA"/>
</dbReference>
<dbReference type="Proteomes" id="UP000596035">
    <property type="component" value="Chromosome"/>
</dbReference>
<organism evidence="5 7">
    <name type="scientific">Acutalibacter muris</name>
    <dbReference type="NCBI Taxonomy" id="1796620"/>
    <lineage>
        <taxon>Bacteria</taxon>
        <taxon>Bacillati</taxon>
        <taxon>Bacillota</taxon>
        <taxon>Clostridia</taxon>
        <taxon>Eubacteriales</taxon>
        <taxon>Acutalibacteraceae</taxon>
        <taxon>Acutalibacter</taxon>
    </lineage>
</organism>
<dbReference type="InterPro" id="IPR051465">
    <property type="entry name" value="Cell_Envelope_Struct_Comp"/>
</dbReference>
<evidence type="ECO:0000313" key="5">
    <source>
        <dbReference type="EMBL" id="QQR31533.1"/>
    </source>
</evidence>
<gene>
    <name evidence="4" type="ORF">ADH66_17275</name>
    <name evidence="5" type="ORF">I5Q82_07670</name>
</gene>
<reference evidence="5 7" key="3">
    <citation type="submission" date="2020-11" db="EMBL/GenBank/DDBJ databases">
        <title>Closed and high quality bacterial genomes of the OMM12 community.</title>
        <authorList>
            <person name="Marbouty M."/>
            <person name="Lamy-Besnier Q."/>
            <person name="Debarbieux L."/>
            <person name="Koszul R."/>
        </authorList>
    </citation>
    <scope>NUCLEOTIDE SEQUENCE [LARGE SCALE GENOMIC DNA]</scope>
    <source>
        <strain evidence="5 7">KB18</strain>
    </source>
</reference>
<evidence type="ECO:0000313" key="6">
    <source>
        <dbReference type="Proteomes" id="UP000196710"/>
    </source>
</evidence>
<dbReference type="Pfam" id="PF00395">
    <property type="entry name" value="SLH"/>
    <property type="match status" value="3"/>
</dbReference>
<dbReference type="RefSeq" id="WP_084384391.1">
    <property type="nucleotide sequence ID" value="NZ_CP021422.1"/>
</dbReference>
<dbReference type="AlphaFoldDB" id="A0A1Z2XUZ0"/>
<protein>
    <submittedName>
        <fullName evidence="5">S-layer homology domain-containing protein</fullName>
    </submittedName>
</protein>
<evidence type="ECO:0000259" key="3">
    <source>
        <dbReference type="PROSITE" id="PS51272"/>
    </source>
</evidence>
<feature type="chain" id="PRO_5044568702" evidence="2">
    <location>
        <begin position="25"/>
        <end position="329"/>
    </location>
</feature>
<accession>A0A1Z2XUZ0</accession>
<name>A0A1Z2XUZ0_9FIRM</name>
<evidence type="ECO:0000313" key="4">
    <source>
        <dbReference type="EMBL" id="ASB42254.1"/>
    </source>
</evidence>